<dbReference type="OrthoDB" id="9793236at2"/>
<evidence type="ECO:0000259" key="1">
    <source>
        <dbReference type="PROSITE" id="PS50878"/>
    </source>
</evidence>
<keyword evidence="2" id="KW-0695">RNA-directed DNA polymerase</keyword>
<accession>A0A2U3LJ83</accession>
<dbReference type="InterPro" id="IPR051083">
    <property type="entry name" value="GrpII_Intron_Splice-Mob/Def"/>
</dbReference>
<dbReference type="PROSITE" id="PS50878">
    <property type="entry name" value="RT_POL"/>
    <property type="match status" value="1"/>
</dbReference>
<reference evidence="3" key="1">
    <citation type="submission" date="2018-02" db="EMBL/GenBank/DDBJ databases">
        <authorList>
            <person name="Hausmann B."/>
        </authorList>
    </citation>
    <scope>NUCLEOTIDE SEQUENCE [LARGE SCALE GENOMIC DNA]</scope>
    <source>
        <strain evidence="3">Peat soil MAG SbF1</strain>
    </source>
</reference>
<dbReference type="SUPFAM" id="SSF56672">
    <property type="entry name" value="DNA/RNA polymerases"/>
    <property type="match status" value="1"/>
</dbReference>
<dbReference type="GO" id="GO:0003964">
    <property type="term" value="F:RNA-directed DNA polymerase activity"/>
    <property type="evidence" value="ECO:0007669"/>
    <property type="project" value="UniProtKB-KW"/>
</dbReference>
<keyword evidence="2" id="KW-0808">Transferase</keyword>
<sequence>MTTEKKLKRQKLRNAEYYDFQAIQDELYEQSKRNKVFTDLVELITTRENIGLAYRNIKKNKGSKTAGVDKKTIDDLAKWEDEQLIDYVRARLQCYKPQAVRRVEILKDNDPTKKRPLGIPTIMERLIQQCILQVLEPICEAKFFERSNGFRPNRSAEHATSQAHRYMQLMGLHFVIDIDIKSFFDTVNHAKLIKQLWTMGIRDKKLLCIISEMLKAEIAGIGFPEQGSPQGSVISPLFSNVVLNELDWWIASQWETIPTQHRYNSEYKGAKYSALRRTKLKECYIVRYADDCAPRRRVHATGTVA</sequence>
<dbReference type="CDD" id="cd01651">
    <property type="entry name" value="RT_G2_intron"/>
    <property type="match status" value="1"/>
</dbReference>
<proteinExistence type="predicted"/>
<dbReference type="PANTHER" id="PTHR34047">
    <property type="entry name" value="NUCLEAR INTRON MATURASE 1, MITOCHONDRIAL-RELATED"/>
    <property type="match status" value="1"/>
</dbReference>
<organism evidence="2 3">
    <name type="scientific">Candidatus Desulfosporosinus infrequens</name>
    <dbReference type="NCBI Taxonomy" id="2043169"/>
    <lineage>
        <taxon>Bacteria</taxon>
        <taxon>Bacillati</taxon>
        <taxon>Bacillota</taxon>
        <taxon>Clostridia</taxon>
        <taxon>Eubacteriales</taxon>
        <taxon>Desulfitobacteriaceae</taxon>
        <taxon>Desulfosporosinus</taxon>
    </lineage>
</organism>
<dbReference type="InterPro" id="IPR043502">
    <property type="entry name" value="DNA/RNA_pol_sf"/>
</dbReference>
<name>A0A2U3LJ83_9FIRM</name>
<evidence type="ECO:0000313" key="2">
    <source>
        <dbReference type="EMBL" id="SPF52007.1"/>
    </source>
</evidence>
<dbReference type="InterPro" id="IPR000477">
    <property type="entry name" value="RT_dom"/>
</dbReference>
<dbReference type="Proteomes" id="UP000238916">
    <property type="component" value="Unassembled WGS sequence"/>
</dbReference>
<dbReference type="AlphaFoldDB" id="A0A2U3LJ83"/>
<gene>
    <name evidence="2" type="ORF">SBF1_5520002</name>
</gene>
<dbReference type="PANTHER" id="PTHR34047:SF8">
    <property type="entry name" value="PROTEIN YKFC"/>
    <property type="match status" value="1"/>
</dbReference>
<protein>
    <submittedName>
        <fullName evidence="2">Reverse transcriptase</fullName>
    </submittedName>
</protein>
<dbReference type="Pfam" id="PF00078">
    <property type="entry name" value="RVT_1"/>
    <property type="match status" value="1"/>
</dbReference>
<dbReference type="EMBL" id="OMOF01000504">
    <property type="protein sequence ID" value="SPF52007.1"/>
    <property type="molecule type" value="Genomic_DNA"/>
</dbReference>
<keyword evidence="2" id="KW-0548">Nucleotidyltransferase</keyword>
<feature type="domain" description="Reverse transcriptase" evidence="1">
    <location>
        <begin position="86"/>
        <end position="305"/>
    </location>
</feature>
<evidence type="ECO:0000313" key="3">
    <source>
        <dbReference type="Proteomes" id="UP000238916"/>
    </source>
</evidence>